<dbReference type="InterPro" id="IPR019749">
    <property type="entry name" value="Band_41_domain"/>
</dbReference>
<gene>
    <name evidence="9" type="ORF">Celaphus_00001355</name>
</gene>
<evidence type="ECO:0000256" key="2">
    <source>
        <dbReference type="ARBA" id="ARBA00022553"/>
    </source>
</evidence>
<dbReference type="Gene3D" id="3.10.20.90">
    <property type="entry name" value="Phosphatidylinositol 3-kinase Catalytic Subunit, Chain A, domain 1"/>
    <property type="match status" value="1"/>
</dbReference>
<name>A0A212D7E9_CEREH</name>
<feature type="compositionally biased region" description="Acidic residues" evidence="5">
    <location>
        <begin position="29"/>
        <end position="40"/>
    </location>
</feature>
<evidence type="ECO:0000256" key="1">
    <source>
        <dbReference type="ARBA" id="ARBA00022481"/>
    </source>
</evidence>
<evidence type="ECO:0000259" key="7">
    <source>
        <dbReference type="PROSITE" id="PS50003"/>
    </source>
</evidence>
<protein>
    <recommendedName>
        <fullName evidence="4">Pleckstrin homology domain-containing family H member 3</fullName>
    </recommendedName>
</protein>
<feature type="domain" description="MyTH4" evidence="8">
    <location>
        <begin position="236"/>
        <end position="395"/>
    </location>
</feature>
<dbReference type="InterPro" id="IPR019748">
    <property type="entry name" value="FERM_central"/>
</dbReference>
<feature type="region of interest" description="Disordered" evidence="5">
    <location>
        <begin position="616"/>
        <end position="647"/>
    </location>
</feature>
<dbReference type="Gene3D" id="2.30.29.30">
    <property type="entry name" value="Pleckstrin-homology domain (PH domain)/Phosphotyrosine-binding domain (PTB)"/>
    <property type="match status" value="1"/>
</dbReference>
<feature type="chain" id="PRO_5012510283" description="Pleckstrin homology domain-containing family H member 3" evidence="6">
    <location>
        <begin position="19"/>
        <end position="844"/>
    </location>
</feature>
<dbReference type="PANTHER" id="PTHR46049">
    <property type="entry name" value="AGAP003327-PA"/>
    <property type="match status" value="1"/>
</dbReference>
<feature type="domain" description="PH" evidence="7">
    <location>
        <begin position="94"/>
        <end position="198"/>
    </location>
</feature>
<feature type="compositionally biased region" description="Polar residues" evidence="5">
    <location>
        <begin position="833"/>
        <end position="844"/>
    </location>
</feature>
<dbReference type="AlphaFoldDB" id="A0A212D7E9"/>
<dbReference type="Pfam" id="PF21989">
    <property type="entry name" value="RA_2"/>
    <property type="match status" value="1"/>
</dbReference>
<dbReference type="InterPro" id="IPR014352">
    <property type="entry name" value="FERM/acyl-CoA-bd_prot_sf"/>
</dbReference>
<feature type="compositionally biased region" description="Pro residues" evidence="5">
    <location>
        <begin position="809"/>
        <end position="825"/>
    </location>
</feature>
<organism evidence="9 10">
    <name type="scientific">Cervus elaphus hippelaphus</name>
    <name type="common">European red deer</name>
    <dbReference type="NCBI Taxonomy" id="46360"/>
    <lineage>
        <taxon>Eukaryota</taxon>
        <taxon>Metazoa</taxon>
        <taxon>Chordata</taxon>
        <taxon>Craniata</taxon>
        <taxon>Vertebrata</taxon>
        <taxon>Euteleostomi</taxon>
        <taxon>Mammalia</taxon>
        <taxon>Eutheria</taxon>
        <taxon>Laurasiatheria</taxon>
        <taxon>Artiodactyla</taxon>
        <taxon>Ruminantia</taxon>
        <taxon>Pecora</taxon>
        <taxon>Cervidae</taxon>
        <taxon>Cervinae</taxon>
        <taxon>Cervus</taxon>
    </lineage>
</organism>
<proteinExistence type="predicted"/>
<reference evidence="9 10" key="1">
    <citation type="journal article" date="2018" name="Mol. Genet. Genomics">
        <title>The red deer Cervus elaphus genome CerEla1.0: sequencing, annotating, genes, and chromosomes.</title>
        <authorList>
            <person name="Bana N.A."/>
            <person name="Nyiri A."/>
            <person name="Nagy J."/>
            <person name="Frank K."/>
            <person name="Nagy T."/>
            <person name="Steger V."/>
            <person name="Schiller M."/>
            <person name="Lakatos P."/>
            <person name="Sugar L."/>
            <person name="Horn P."/>
            <person name="Barta E."/>
            <person name="Orosz L."/>
        </authorList>
    </citation>
    <scope>NUCLEOTIDE SEQUENCE [LARGE SCALE GENOMIC DNA]</scope>
    <source>
        <strain evidence="9">Hungarian</strain>
    </source>
</reference>
<evidence type="ECO:0000313" key="9">
    <source>
        <dbReference type="EMBL" id="OWK14185.1"/>
    </source>
</evidence>
<feature type="region of interest" description="Disordered" evidence="5">
    <location>
        <begin position="28"/>
        <end position="74"/>
    </location>
</feature>
<evidence type="ECO:0000256" key="6">
    <source>
        <dbReference type="SAM" id="SignalP"/>
    </source>
</evidence>
<dbReference type="InterPro" id="IPR011993">
    <property type="entry name" value="PH-like_dom_sf"/>
</dbReference>
<keyword evidence="3 6" id="KW-0732">Signal</keyword>
<accession>A0A212D7E9</accession>
<feature type="compositionally biased region" description="Low complexity" evidence="5">
    <location>
        <begin position="616"/>
        <end position="629"/>
    </location>
</feature>
<sequence length="844" mass="90576">MPLPGGLWWLLCCRRGFTLLHRDYGDGELSGDGDEDEDETFELRTPSPAGGGRGPLDVTLTQPMRSGPVSDRLQSWEETRSLIPEKGPSEDDPDVVVKGWLYREPRGGGARPWLPPRRAWFVLTRDSLDQFSSSGKGARRLGSLVLTSLCSVSGPERRPKETGLWSVTVSGRKHSVRLCSPRQSEAERWGVALREVIASKAPLETPTQLLLRDIQESRGDPEAVALIYRRNPILRHTSGALYAPLLPLPYGVSPGYAPLREEAVRLFLALQALEGARRPGPLMQGVLQTCRDLPALRDELFLQLAKQTSGPAGPPGPPATQDPATLRYWQLLTCMSCTFRPGGAVRGHLLGHLERTEQALPDSELAEYARFIRRALGRTRGRELVPSLAEISALSRRQELLCTVHCPGAGACPVAIDSHTTAGEVARELVGRLGLTRSRNTFALYEQRGAQERALAGGTLVADVLTSKRLPSAGLCTVKFTGGFLPAGGLQSGFQARLRGPLSPGGPRPQTPGLASFPWAAPSGPCYPAVSLPSFFCSLAAEEAGLEDPPDTGWRLCLRLHGPLHPEGLSPDGHELPFLFEQAHALLLRGRPPPPDDTLRALAALRLQSLHRDFSPRAPLPRLDRLLPTPARPREDPPRPLPRPPHSAALLAGAIWSPSLAKRRAERARHSGAGRTAGSVAREGGGGTGRAAAVLGGWKRLRGMGRAEAMAAYLALAAQCPGFGAARYDVLELSTEPGGGAPQKLCLGLGAKAMSLSRPGETEPIHSVSYGRVAACQLMGPHTLALRVEEIVQLVNAYLANPSPERPSSSPPPCQDLPDTSPPSQHPGLDEPQGQSGCLGQLQD</sequence>
<dbReference type="FunFam" id="1.20.80.10:FF:000025">
    <property type="entry name" value="pleckstrin homology domain-containing family H member 3 isoform X2"/>
    <property type="match status" value="1"/>
</dbReference>
<dbReference type="Gene3D" id="1.25.40.530">
    <property type="entry name" value="MyTH4 domain"/>
    <property type="match status" value="1"/>
</dbReference>
<dbReference type="Pfam" id="PF00373">
    <property type="entry name" value="FERM_M"/>
    <property type="match status" value="1"/>
</dbReference>
<dbReference type="OrthoDB" id="6108017at2759"/>
<dbReference type="GO" id="GO:0005856">
    <property type="term" value="C:cytoskeleton"/>
    <property type="evidence" value="ECO:0007669"/>
    <property type="project" value="InterPro"/>
</dbReference>
<feature type="signal peptide" evidence="6">
    <location>
        <begin position="1"/>
        <end position="18"/>
    </location>
</feature>
<dbReference type="Pfam" id="PF00784">
    <property type="entry name" value="MyTH4"/>
    <property type="match status" value="1"/>
</dbReference>
<feature type="region of interest" description="Disordered" evidence="5">
    <location>
        <begin position="663"/>
        <end position="688"/>
    </location>
</feature>
<dbReference type="SMART" id="SM00139">
    <property type="entry name" value="MyTH4"/>
    <property type="match status" value="1"/>
</dbReference>
<dbReference type="PANTHER" id="PTHR46049:SF5">
    <property type="entry name" value="PLECKSTRIN HOMOLOGY DOMAIN-CONTAINING FAMILY H MEMBER 3"/>
    <property type="match status" value="1"/>
</dbReference>
<evidence type="ECO:0000256" key="5">
    <source>
        <dbReference type="SAM" id="MobiDB-lite"/>
    </source>
</evidence>
<evidence type="ECO:0000256" key="4">
    <source>
        <dbReference type="ARBA" id="ARBA00067094"/>
    </source>
</evidence>
<dbReference type="SMART" id="SM00295">
    <property type="entry name" value="B41"/>
    <property type="match status" value="1"/>
</dbReference>
<dbReference type="SMART" id="SM00233">
    <property type="entry name" value="PH"/>
    <property type="match status" value="1"/>
</dbReference>
<dbReference type="EMBL" id="MKHE01000005">
    <property type="protein sequence ID" value="OWK14185.1"/>
    <property type="molecule type" value="Genomic_DNA"/>
</dbReference>
<dbReference type="SUPFAM" id="SSF50729">
    <property type="entry name" value="PH domain-like"/>
    <property type="match status" value="1"/>
</dbReference>
<keyword evidence="1" id="KW-0488">Methylation</keyword>
<dbReference type="FunFam" id="2.30.29.30:FF:000276">
    <property type="entry name" value="pleckstrin homology domain-containing family H member 3"/>
    <property type="match status" value="1"/>
</dbReference>
<dbReference type="InterPro" id="IPR051724">
    <property type="entry name" value="Actin_motor_Myosin"/>
</dbReference>
<dbReference type="InterPro" id="IPR035963">
    <property type="entry name" value="FERM_2"/>
</dbReference>
<evidence type="ECO:0000259" key="8">
    <source>
        <dbReference type="PROSITE" id="PS51016"/>
    </source>
</evidence>
<evidence type="ECO:0000256" key="3">
    <source>
        <dbReference type="ARBA" id="ARBA00022729"/>
    </source>
</evidence>
<keyword evidence="2" id="KW-0597">Phosphoprotein</keyword>
<dbReference type="InterPro" id="IPR000857">
    <property type="entry name" value="MyTH4_dom"/>
</dbReference>
<dbReference type="PROSITE" id="PS50003">
    <property type="entry name" value="PH_DOMAIN"/>
    <property type="match status" value="1"/>
</dbReference>
<evidence type="ECO:0000313" key="10">
    <source>
        <dbReference type="Proteomes" id="UP000242450"/>
    </source>
</evidence>
<dbReference type="InterPro" id="IPR038185">
    <property type="entry name" value="MyTH4_dom_sf"/>
</dbReference>
<dbReference type="FunFam" id="1.25.40.530:FF:000001">
    <property type="entry name" value="Pleckstrin homology domain-containing family H member 2"/>
    <property type="match status" value="1"/>
</dbReference>
<feature type="compositionally biased region" description="Basic residues" evidence="5">
    <location>
        <begin position="663"/>
        <end position="672"/>
    </location>
</feature>
<dbReference type="PROSITE" id="PS51016">
    <property type="entry name" value="MYTH4"/>
    <property type="match status" value="1"/>
</dbReference>
<dbReference type="InterPro" id="IPR001849">
    <property type="entry name" value="PH_domain"/>
</dbReference>
<dbReference type="CDD" id="cd14473">
    <property type="entry name" value="FERM_B-lobe"/>
    <property type="match status" value="1"/>
</dbReference>
<dbReference type="Proteomes" id="UP000242450">
    <property type="component" value="Chromosome 5"/>
</dbReference>
<dbReference type="SUPFAM" id="SSF47031">
    <property type="entry name" value="Second domain of FERM"/>
    <property type="match status" value="1"/>
</dbReference>
<dbReference type="Gene3D" id="1.20.80.10">
    <property type="match status" value="1"/>
</dbReference>
<comment type="caution">
    <text evidence="9">The sequence shown here is derived from an EMBL/GenBank/DDBJ whole genome shotgun (WGS) entry which is preliminary data.</text>
</comment>
<feature type="region of interest" description="Disordered" evidence="5">
    <location>
        <begin position="802"/>
        <end position="844"/>
    </location>
</feature>
<keyword evidence="10" id="KW-1185">Reference proteome</keyword>